<sequence>MSREMQMRVWVIGFFVFIFLLYALSSVLTPFVAGLAVAYFLDPLADRLEALLKSRSAATALILLTFFAVVSAFGIALFPLLQAQVTGLISRLPDAINVAHGLLDPLIAKIELELGAEELQKIKNGAGAFAGEAVSWLIGVLKSLFLGGKAVVNALSLLFIMPVVAFFLLRDWDLLVAKVDGLLPRRSADTIRQQFREIDATIAGFVRGQATVCLALGAIYATGLTLVGLDFSLLIGLGTGLMAFVPYVGMIVGLLTAFAVALMQFSDPLSFVLVAAVFGVGQSIDAAFLTPNLVGGRVGLHPVWIIFALMTGGALFGFTGVLLAVPVASIIGVLVRFAIGRYMSCALYTG</sequence>
<dbReference type="Proteomes" id="UP000095347">
    <property type="component" value="Unassembled WGS sequence"/>
</dbReference>
<keyword evidence="6 8" id="KW-1133">Transmembrane helix</keyword>
<evidence type="ECO:0000256" key="8">
    <source>
        <dbReference type="SAM" id="Phobius"/>
    </source>
</evidence>
<feature type="transmembrane region" description="Helical" evidence="8">
    <location>
        <begin position="61"/>
        <end position="81"/>
    </location>
</feature>
<keyword evidence="7 8" id="KW-0472">Membrane</keyword>
<feature type="transmembrane region" description="Helical" evidence="8">
    <location>
        <begin position="302"/>
        <end position="335"/>
    </location>
</feature>
<keyword evidence="10" id="KW-1185">Reference proteome</keyword>
<evidence type="ECO:0000256" key="5">
    <source>
        <dbReference type="ARBA" id="ARBA00022692"/>
    </source>
</evidence>
<dbReference type="GO" id="GO:0005886">
    <property type="term" value="C:plasma membrane"/>
    <property type="evidence" value="ECO:0007669"/>
    <property type="project" value="UniProtKB-SubCell"/>
</dbReference>
<keyword evidence="4" id="KW-1003">Cell membrane</keyword>
<proteinExistence type="inferred from homology"/>
<gene>
    <name evidence="9" type="ORF">BEN30_14090</name>
</gene>
<reference evidence="10" key="1">
    <citation type="submission" date="2016-07" db="EMBL/GenBank/DDBJ databases">
        <authorList>
            <person name="Florea S."/>
            <person name="Webb J.S."/>
            <person name="Jaromczyk J."/>
            <person name="Schardl C.L."/>
        </authorList>
    </citation>
    <scope>NUCLEOTIDE SEQUENCE [LARGE SCALE GENOMIC DNA]</scope>
    <source>
        <strain evidence="10">MV-1</strain>
    </source>
</reference>
<accession>A0A1E5Q5W7</accession>
<dbReference type="InterPro" id="IPR002549">
    <property type="entry name" value="AI-2E-like"/>
</dbReference>
<dbReference type="PANTHER" id="PTHR21716">
    <property type="entry name" value="TRANSMEMBRANE PROTEIN"/>
    <property type="match status" value="1"/>
</dbReference>
<dbReference type="PANTHER" id="PTHR21716:SF53">
    <property type="entry name" value="PERMEASE PERM-RELATED"/>
    <property type="match status" value="1"/>
</dbReference>
<comment type="subcellular location">
    <subcellularLocation>
        <location evidence="1">Cell membrane</location>
        <topology evidence="1">Multi-pass membrane protein</topology>
    </subcellularLocation>
</comment>
<organism evidence="9 10">
    <name type="scientific">Magnetovibrio blakemorei</name>
    <dbReference type="NCBI Taxonomy" id="28181"/>
    <lineage>
        <taxon>Bacteria</taxon>
        <taxon>Pseudomonadati</taxon>
        <taxon>Pseudomonadota</taxon>
        <taxon>Alphaproteobacteria</taxon>
        <taxon>Rhodospirillales</taxon>
        <taxon>Magnetovibrionaceae</taxon>
        <taxon>Magnetovibrio</taxon>
    </lineage>
</organism>
<name>A0A1E5Q5W7_9PROT</name>
<dbReference type="STRING" id="28181.BEN30_14090"/>
<dbReference type="EMBL" id="MCGG01000048">
    <property type="protein sequence ID" value="OEJ65597.1"/>
    <property type="molecule type" value="Genomic_DNA"/>
</dbReference>
<comment type="caution">
    <text evidence="9">The sequence shown here is derived from an EMBL/GenBank/DDBJ whole genome shotgun (WGS) entry which is preliminary data.</text>
</comment>
<evidence type="ECO:0000313" key="10">
    <source>
        <dbReference type="Proteomes" id="UP000095347"/>
    </source>
</evidence>
<evidence type="ECO:0000256" key="2">
    <source>
        <dbReference type="ARBA" id="ARBA00009773"/>
    </source>
</evidence>
<keyword evidence="5 8" id="KW-0812">Transmembrane</keyword>
<evidence type="ECO:0000256" key="6">
    <source>
        <dbReference type="ARBA" id="ARBA00022989"/>
    </source>
</evidence>
<feature type="transmembrane region" description="Helical" evidence="8">
    <location>
        <begin position="212"/>
        <end position="235"/>
    </location>
</feature>
<comment type="similarity">
    <text evidence="2">Belongs to the autoinducer-2 exporter (AI-2E) (TC 2.A.86) family.</text>
</comment>
<protein>
    <submittedName>
        <fullName evidence="9">AI-2E family transporter</fullName>
    </submittedName>
</protein>
<dbReference type="Pfam" id="PF01594">
    <property type="entry name" value="AI-2E_transport"/>
    <property type="match status" value="1"/>
</dbReference>
<feature type="transmembrane region" description="Helical" evidence="8">
    <location>
        <begin position="12"/>
        <end position="41"/>
    </location>
</feature>
<feature type="transmembrane region" description="Helical" evidence="8">
    <location>
        <begin position="241"/>
        <end position="262"/>
    </location>
</feature>
<dbReference type="OrthoDB" id="5792512at2"/>
<feature type="transmembrane region" description="Helical" evidence="8">
    <location>
        <begin position="269"/>
        <end position="290"/>
    </location>
</feature>
<evidence type="ECO:0000256" key="3">
    <source>
        <dbReference type="ARBA" id="ARBA00022448"/>
    </source>
</evidence>
<evidence type="ECO:0000256" key="4">
    <source>
        <dbReference type="ARBA" id="ARBA00022475"/>
    </source>
</evidence>
<dbReference type="AlphaFoldDB" id="A0A1E5Q5W7"/>
<feature type="transmembrane region" description="Helical" evidence="8">
    <location>
        <begin position="151"/>
        <end position="169"/>
    </location>
</feature>
<keyword evidence="3" id="KW-0813">Transport</keyword>
<evidence type="ECO:0000256" key="1">
    <source>
        <dbReference type="ARBA" id="ARBA00004651"/>
    </source>
</evidence>
<evidence type="ECO:0000256" key="7">
    <source>
        <dbReference type="ARBA" id="ARBA00023136"/>
    </source>
</evidence>
<evidence type="ECO:0000313" key="9">
    <source>
        <dbReference type="EMBL" id="OEJ65597.1"/>
    </source>
</evidence>
<dbReference type="GO" id="GO:0055085">
    <property type="term" value="P:transmembrane transport"/>
    <property type="evidence" value="ECO:0007669"/>
    <property type="project" value="TreeGrafter"/>
</dbReference>